<dbReference type="RefSeq" id="XP_008080966.1">
    <property type="nucleotide sequence ID" value="XM_008082775.1"/>
</dbReference>
<evidence type="ECO:0000259" key="1">
    <source>
        <dbReference type="Pfam" id="PF06985"/>
    </source>
</evidence>
<dbReference type="OMA" id="NEYPPNA"/>
<dbReference type="Pfam" id="PF06985">
    <property type="entry name" value="HET"/>
    <property type="match status" value="1"/>
</dbReference>
<dbReference type="STRING" id="1116229.S3DIQ4"/>
<sequence length="629" mass="71953">MGLYRHLTLGFRDSIRVVKIDPAKDQTEWIQLSIFQVRLRDRPKYEALSYEWGAEMCDKSVICDGQELQVKINLAAALKHLRLSDEPRWMWIDAICIDQENIPERNQQVSIMRDVYAQADRVLIWIGEEFPYVKDAFKMIPELAKNWQIREVARLQAGDSRPPLRLRPSIAEEPSLMLQNELLWKSLYKLFASTYFERTWILQEIVVSTRATVVCGKQQVDWKLFNWAASFINATTSLLQNAPDTDTLTKVSGIDQIRSMYKQRGGFPLPLYLVFVQVLKSTNPRDKIYAILGLRRDGIKELSALAELLRVDYTKSEQQVYQDAARYIIESQQRLDICCGQPLTSKGVEDLPSWVPDWSARMEGAPSTFLTACSHYRLHNLLPWPGIITFNHNSMYTDGLSIDSIAFATGTLSCETPLPAIKQIILHLCSQLGVAPTRQVDPGLASLASIRYRESVSPTDGQSIFEALWRTLIGNTAYFKPAQPTFARHFEGLLDIIRLRERGIIFDRTNINEITVLEPDVGQKFESDIFSQLLWRSAVEKDTHPFFAELVNTIQGRVFFTTSKGYMGFGAMGSKIGDQVCVLRGGSCPFILRSHDTYFEMIGDSYLHGIMQGRILDRPRPKRQRFRIC</sequence>
<reference evidence="2 3" key="1">
    <citation type="journal article" date="2013" name="BMC Genomics">
        <title>Genomics-driven discovery of the pneumocandin biosynthetic gene cluster in the fungus Glarea lozoyensis.</title>
        <authorList>
            <person name="Chen L."/>
            <person name="Yue Q."/>
            <person name="Zhang X."/>
            <person name="Xiang M."/>
            <person name="Wang C."/>
            <person name="Li S."/>
            <person name="Che Y."/>
            <person name="Ortiz-Lopez F.J."/>
            <person name="Bills G.F."/>
            <person name="Liu X."/>
            <person name="An Z."/>
        </authorList>
    </citation>
    <scope>NUCLEOTIDE SEQUENCE [LARGE SCALE GENOMIC DNA]</scope>
    <source>
        <strain evidence="3">ATCC 20868 / MF5171</strain>
    </source>
</reference>
<organism evidence="2 3">
    <name type="scientific">Glarea lozoyensis (strain ATCC 20868 / MF5171)</name>
    <dbReference type="NCBI Taxonomy" id="1116229"/>
    <lineage>
        <taxon>Eukaryota</taxon>
        <taxon>Fungi</taxon>
        <taxon>Dikarya</taxon>
        <taxon>Ascomycota</taxon>
        <taxon>Pezizomycotina</taxon>
        <taxon>Leotiomycetes</taxon>
        <taxon>Helotiales</taxon>
        <taxon>Helotiaceae</taxon>
        <taxon>Glarea</taxon>
    </lineage>
</organism>
<dbReference type="KEGG" id="glz:GLAREA_11993"/>
<protein>
    <recommendedName>
        <fullName evidence="1">Heterokaryon incompatibility domain-containing protein</fullName>
    </recommendedName>
</protein>
<keyword evidence="3" id="KW-1185">Reference proteome</keyword>
<name>S3DIQ4_GLAL2</name>
<dbReference type="eggNOG" id="ENOG502TABF">
    <property type="taxonomic scope" value="Eukaryota"/>
</dbReference>
<dbReference type="AlphaFoldDB" id="S3DIQ4"/>
<dbReference type="Proteomes" id="UP000016922">
    <property type="component" value="Unassembled WGS sequence"/>
</dbReference>
<feature type="domain" description="Heterokaryon incompatibility" evidence="1">
    <location>
        <begin position="45"/>
        <end position="204"/>
    </location>
</feature>
<evidence type="ECO:0000313" key="3">
    <source>
        <dbReference type="Proteomes" id="UP000016922"/>
    </source>
</evidence>
<gene>
    <name evidence="2" type="ORF">GLAREA_11993</name>
</gene>
<dbReference type="HOGENOM" id="CLU_004184_7_2_1"/>
<proteinExistence type="predicted"/>
<dbReference type="OrthoDB" id="5430496at2759"/>
<dbReference type="PANTHER" id="PTHR24148:SF64">
    <property type="entry name" value="HETEROKARYON INCOMPATIBILITY DOMAIN-CONTAINING PROTEIN"/>
    <property type="match status" value="1"/>
</dbReference>
<dbReference type="EMBL" id="KE145360">
    <property type="protein sequence ID" value="EPE31911.1"/>
    <property type="molecule type" value="Genomic_DNA"/>
</dbReference>
<dbReference type="InterPro" id="IPR010730">
    <property type="entry name" value="HET"/>
</dbReference>
<dbReference type="GeneID" id="19471034"/>
<dbReference type="PANTHER" id="PTHR24148">
    <property type="entry name" value="ANKYRIN REPEAT DOMAIN-CONTAINING PROTEIN 39 HOMOLOG-RELATED"/>
    <property type="match status" value="1"/>
</dbReference>
<dbReference type="Pfam" id="PF26639">
    <property type="entry name" value="Het-6_barrel"/>
    <property type="match status" value="1"/>
</dbReference>
<dbReference type="InterPro" id="IPR052895">
    <property type="entry name" value="HetReg/Transcr_Mod"/>
</dbReference>
<evidence type="ECO:0000313" key="2">
    <source>
        <dbReference type="EMBL" id="EPE31911.1"/>
    </source>
</evidence>
<accession>S3DIQ4</accession>